<gene>
    <name evidence="2" type="ORF">GCM10023215_05570</name>
</gene>
<evidence type="ECO:0000313" key="3">
    <source>
        <dbReference type="Proteomes" id="UP001500325"/>
    </source>
</evidence>
<evidence type="ECO:0000313" key="2">
    <source>
        <dbReference type="EMBL" id="GAA4676276.1"/>
    </source>
</evidence>
<keyword evidence="3" id="KW-1185">Reference proteome</keyword>
<proteinExistence type="predicted"/>
<dbReference type="Proteomes" id="UP001500325">
    <property type="component" value="Unassembled WGS sequence"/>
</dbReference>
<evidence type="ECO:0000256" key="1">
    <source>
        <dbReference type="SAM" id="MobiDB-lite"/>
    </source>
</evidence>
<comment type="caution">
    <text evidence="2">The sequence shown here is derived from an EMBL/GenBank/DDBJ whole genome shotgun (WGS) entry which is preliminary data.</text>
</comment>
<protein>
    <submittedName>
        <fullName evidence="2">Uncharacterized protein</fullName>
    </submittedName>
</protein>
<sequence>MVVVAAARGDDHEGVALHEGRGEQDGPGLAAAPADCRQLEDRHPGGLVADAATGDREEQAVCGVHALEHEIMWHEAEPRRARPR</sequence>
<feature type="region of interest" description="Disordered" evidence="1">
    <location>
        <begin position="1"/>
        <end position="30"/>
    </location>
</feature>
<organism evidence="2 3">
    <name type="scientific">Pseudonocardia yuanmonensis</name>
    <dbReference type="NCBI Taxonomy" id="1095914"/>
    <lineage>
        <taxon>Bacteria</taxon>
        <taxon>Bacillati</taxon>
        <taxon>Actinomycetota</taxon>
        <taxon>Actinomycetes</taxon>
        <taxon>Pseudonocardiales</taxon>
        <taxon>Pseudonocardiaceae</taxon>
        <taxon>Pseudonocardia</taxon>
    </lineage>
</organism>
<name>A0ABP8VZ39_9PSEU</name>
<feature type="compositionally biased region" description="Basic and acidic residues" evidence="1">
    <location>
        <begin position="8"/>
        <end position="24"/>
    </location>
</feature>
<reference evidence="3" key="1">
    <citation type="journal article" date="2019" name="Int. J. Syst. Evol. Microbiol.">
        <title>The Global Catalogue of Microorganisms (GCM) 10K type strain sequencing project: providing services to taxonomists for standard genome sequencing and annotation.</title>
        <authorList>
            <consortium name="The Broad Institute Genomics Platform"/>
            <consortium name="The Broad Institute Genome Sequencing Center for Infectious Disease"/>
            <person name="Wu L."/>
            <person name="Ma J."/>
        </authorList>
    </citation>
    <scope>NUCLEOTIDE SEQUENCE [LARGE SCALE GENOMIC DNA]</scope>
    <source>
        <strain evidence="3">JCM 18055</strain>
    </source>
</reference>
<accession>A0ABP8VZ39</accession>
<dbReference type="EMBL" id="BAABIC010000002">
    <property type="protein sequence ID" value="GAA4676276.1"/>
    <property type="molecule type" value="Genomic_DNA"/>
</dbReference>